<dbReference type="GeneID" id="6084158"/>
<dbReference type="InParanoid" id="B0DX31"/>
<protein>
    <submittedName>
        <fullName evidence="1">Predicted protein</fullName>
    </submittedName>
</protein>
<dbReference type="OrthoDB" id="10504315at2759"/>
<gene>
    <name evidence="1" type="ORF">LACBIDRAFT_333784</name>
</gene>
<dbReference type="HOGENOM" id="CLU_1532849_0_0_1"/>
<dbReference type="RefSeq" id="XP_001888517.1">
    <property type="nucleotide sequence ID" value="XM_001888482.1"/>
</dbReference>
<dbReference type="Proteomes" id="UP000001194">
    <property type="component" value="Unassembled WGS sequence"/>
</dbReference>
<evidence type="ECO:0000313" key="2">
    <source>
        <dbReference type="Proteomes" id="UP000001194"/>
    </source>
</evidence>
<dbReference type="EMBL" id="DS547145">
    <property type="protein sequence ID" value="EDR00923.1"/>
    <property type="molecule type" value="Genomic_DNA"/>
</dbReference>
<name>B0DX31_LACBS</name>
<dbReference type="KEGG" id="lbc:LACBIDRAFT_333784"/>
<dbReference type="AlphaFoldDB" id="B0DX31"/>
<evidence type="ECO:0000313" key="1">
    <source>
        <dbReference type="EMBL" id="EDR00923.1"/>
    </source>
</evidence>
<accession>B0DX31</accession>
<sequence length="175" mass="18894">MSQDSYEIVMRSTGSVDVVVATTRSCASHSSLPSSKILISSPADPNAPATPVGNTYSNVYLCQLNSESFLWNFDTTTSILTAQWVNSDLYRSSHFKSYLQLVGDMVSFALAHPNAGSVQLKLLRTCDSSYSDSVPTLSVNMSLEAIEVCESVAVEANSSYQSTISKSYDLFSASN</sequence>
<proteinExistence type="predicted"/>
<keyword evidence="2" id="KW-1185">Reference proteome</keyword>
<organism evidence="2">
    <name type="scientific">Laccaria bicolor (strain S238N-H82 / ATCC MYA-4686)</name>
    <name type="common">Bicoloured deceiver</name>
    <name type="synonym">Laccaria laccata var. bicolor</name>
    <dbReference type="NCBI Taxonomy" id="486041"/>
    <lineage>
        <taxon>Eukaryota</taxon>
        <taxon>Fungi</taxon>
        <taxon>Dikarya</taxon>
        <taxon>Basidiomycota</taxon>
        <taxon>Agaricomycotina</taxon>
        <taxon>Agaricomycetes</taxon>
        <taxon>Agaricomycetidae</taxon>
        <taxon>Agaricales</taxon>
        <taxon>Agaricineae</taxon>
        <taxon>Hydnangiaceae</taxon>
        <taxon>Laccaria</taxon>
    </lineage>
</organism>
<reference evidence="1 2" key="1">
    <citation type="journal article" date="2008" name="Nature">
        <title>The genome of Laccaria bicolor provides insights into mycorrhizal symbiosis.</title>
        <authorList>
            <person name="Martin F."/>
            <person name="Aerts A."/>
            <person name="Ahren D."/>
            <person name="Brun A."/>
            <person name="Danchin E.G.J."/>
            <person name="Duchaussoy F."/>
            <person name="Gibon J."/>
            <person name="Kohler A."/>
            <person name="Lindquist E."/>
            <person name="Pereda V."/>
            <person name="Salamov A."/>
            <person name="Shapiro H.J."/>
            <person name="Wuyts J."/>
            <person name="Blaudez D."/>
            <person name="Buee M."/>
            <person name="Brokstein P."/>
            <person name="Canbaeck B."/>
            <person name="Cohen D."/>
            <person name="Courty P.E."/>
            <person name="Coutinho P.M."/>
            <person name="Delaruelle C."/>
            <person name="Detter J.C."/>
            <person name="Deveau A."/>
            <person name="DiFazio S."/>
            <person name="Duplessis S."/>
            <person name="Fraissinet-Tachet L."/>
            <person name="Lucic E."/>
            <person name="Frey-Klett P."/>
            <person name="Fourrey C."/>
            <person name="Feussner I."/>
            <person name="Gay G."/>
            <person name="Grimwood J."/>
            <person name="Hoegger P.J."/>
            <person name="Jain P."/>
            <person name="Kilaru S."/>
            <person name="Labbe J."/>
            <person name="Lin Y.C."/>
            <person name="Legue V."/>
            <person name="Le Tacon F."/>
            <person name="Marmeisse R."/>
            <person name="Melayah D."/>
            <person name="Montanini B."/>
            <person name="Muratet M."/>
            <person name="Nehls U."/>
            <person name="Niculita-Hirzel H."/>
            <person name="Oudot-Le Secq M.P."/>
            <person name="Peter M."/>
            <person name="Quesneville H."/>
            <person name="Rajashekar B."/>
            <person name="Reich M."/>
            <person name="Rouhier N."/>
            <person name="Schmutz J."/>
            <person name="Yin T."/>
            <person name="Chalot M."/>
            <person name="Henrissat B."/>
            <person name="Kuees U."/>
            <person name="Lucas S."/>
            <person name="Van de Peer Y."/>
            <person name="Podila G.K."/>
            <person name="Polle A."/>
            <person name="Pukkila P.J."/>
            <person name="Richardson P.M."/>
            <person name="Rouze P."/>
            <person name="Sanders I.R."/>
            <person name="Stajich J.E."/>
            <person name="Tunlid A."/>
            <person name="Tuskan G."/>
            <person name="Grigoriev I.V."/>
        </authorList>
    </citation>
    <scope>NUCLEOTIDE SEQUENCE [LARGE SCALE GENOMIC DNA]</scope>
    <source>
        <strain evidence="2">S238N-H82 / ATCC MYA-4686</strain>
    </source>
</reference>